<evidence type="ECO:0000313" key="2">
    <source>
        <dbReference type="EMBL" id="MBA8814656.1"/>
    </source>
</evidence>
<keyword evidence="3" id="KW-1185">Reference proteome</keyword>
<dbReference type="InterPro" id="IPR009959">
    <property type="entry name" value="Cyclase_SnoaL-like"/>
</dbReference>
<comment type="caution">
    <text evidence="2">The sequence shown here is derived from an EMBL/GenBank/DDBJ whole genome shotgun (WGS) entry which is preliminary data.</text>
</comment>
<reference evidence="1 3" key="1">
    <citation type="submission" date="2019-07" db="EMBL/GenBank/DDBJ databases">
        <title>Whole genome shotgun sequence of Frigoribacterium faeni NBRC 103066.</title>
        <authorList>
            <person name="Hosoyama A."/>
            <person name="Uohara A."/>
            <person name="Ohji S."/>
            <person name="Ichikawa N."/>
        </authorList>
    </citation>
    <scope>NUCLEOTIDE SEQUENCE [LARGE SCALE GENOMIC DNA]</scope>
    <source>
        <strain evidence="1 3">NBRC 103066</strain>
    </source>
</reference>
<dbReference type="AlphaFoldDB" id="A0A7W3JKP3"/>
<dbReference type="Proteomes" id="UP000522688">
    <property type="component" value="Unassembled WGS sequence"/>
</dbReference>
<dbReference type="EMBL" id="BJUV01000048">
    <property type="protein sequence ID" value="GEK84647.1"/>
    <property type="molecule type" value="Genomic_DNA"/>
</dbReference>
<name>A0A7W3JKP3_9MICO</name>
<organism evidence="2 4">
    <name type="scientific">Frigoribacterium faeni</name>
    <dbReference type="NCBI Taxonomy" id="145483"/>
    <lineage>
        <taxon>Bacteria</taxon>
        <taxon>Bacillati</taxon>
        <taxon>Actinomycetota</taxon>
        <taxon>Actinomycetes</taxon>
        <taxon>Micrococcales</taxon>
        <taxon>Microbacteriaceae</taxon>
        <taxon>Frigoribacterium</taxon>
    </lineage>
</organism>
<sequence length="154" mass="17676">MPDFIEPDDTRYDDRSRALVSIGRVAIAQENAAALRDYFSEDFAFHSPDGELDFAGLETFFSQMRDAFADYYCERYEIVSNGALIGCRTEMGGVFTAPFEPTPFGTVQPHGRRVTLTLINMFRYDEHGKLAEEWVQYDNLEWMRQLGVTMTPMT</sequence>
<reference evidence="2 4" key="2">
    <citation type="submission" date="2020-07" db="EMBL/GenBank/DDBJ databases">
        <title>Sequencing the genomes of 1000 actinobacteria strains.</title>
        <authorList>
            <person name="Klenk H.-P."/>
        </authorList>
    </citation>
    <scope>NUCLEOTIDE SEQUENCE [LARGE SCALE GENOMIC DNA]</scope>
    <source>
        <strain evidence="2 4">DSM 10309</strain>
    </source>
</reference>
<accession>A0A7W3JKP3</accession>
<dbReference type="GO" id="GO:0030638">
    <property type="term" value="P:polyketide metabolic process"/>
    <property type="evidence" value="ECO:0007669"/>
    <property type="project" value="InterPro"/>
</dbReference>
<evidence type="ECO:0000313" key="1">
    <source>
        <dbReference type="EMBL" id="GEK84647.1"/>
    </source>
</evidence>
<dbReference type="EMBL" id="JACGWW010000006">
    <property type="protein sequence ID" value="MBA8814656.1"/>
    <property type="molecule type" value="Genomic_DNA"/>
</dbReference>
<dbReference type="SUPFAM" id="SSF54427">
    <property type="entry name" value="NTF2-like"/>
    <property type="match status" value="1"/>
</dbReference>
<dbReference type="OrthoDB" id="129343at2"/>
<gene>
    <name evidence="2" type="ORF">FB463_002931</name>
    <name evidence="1" type="ORF">FFA01_29560</name>
</gene>
<evidence type="ECO:0000313" key="4">
    <source>
        <dbReference type="Proteomes" id="UP000522688"/>
    </source>
</evidence>
<evidence type="ECO:0000313" key="3">
    <source>
        <dbReference type="Proteomes" id="UP000321154"/>
    </source>
</evidence>
<dbReference type="Pfam" id="PF07366">
    <property type="entry name" value="SnoaL"/>
    <property type="match status" value="1"/>
</dbReference>
<dbReference type="RefSeq" id="WP_146856967.1">
    <property type="nucleotide sequence ID" value="NZ_BAAAHR010000003.1"/>
</dbReference>
<protein>
    <submittedName>
        <fullName evidence="2">Putative ester cyclase</fullName>
    </submittedName>
</protein>
<dbReference type="InterPro" id="IPR032710">
    <property type="entry name" value="NTF2-like_dom_sf"/>
</dbReference>
<proteinExistence type="predicted"/>
<dbReference type="Gene3D" id="3.10.450.50">
    <property type="match status" value="1"/>
</dbReference>
<dbReference type="Proteomes" id="UP000321154">
    <property type="component" value="Unassembled WGS sequence"/>
</dbReference>